<organism evidence="5 6">
    <name type="scientific">Exophiala spinifera</name>
    <dbReference type="NCBI Taxonomy" id="91928"/>
    <lineage>
        <taxon>Eukaryota</taxon>
        <taxon>Fungi</taxon>
        <taxon>Dikarya</taxon>
        <taxon>Ascomycota</taxon>
        <taxon>Pezizomycotina</taxon>
        <taxon>Eurotiomycetes</taxon>
        <taxon>Chaetothyriomycetidae</taxon>
        <taxon>Chaetothyriales</taxon>
        <taxon>Herpotrichiellaceae</taxon>
        <taxon>Exophiala</taxon>
    </lineage>
</organism>
<evidence type="ECO:0000313" key="5">
    <source>
        <dbReference type="EMBL" id="KIW12447.1"/>
    </source>
</evidence>
<comment type="similarity">
    <text evidence="1">Belongs to the metallo-beta-lactamase superfamily.</text>
</comment>
<dbReference type="GO" id="GO:0016787">
    <property type="term" value="F:hydrolase activity"/>
    <property type="evidence" value="ECO:0007669"/>
    <property type="project" value="UniProtKB-KW"/>
</dbReference>
<dbReference type="CDD" id="cd07730">
    <property type="entry name" value="metallo-hydrolase-like_MBL-fold"/>
    <property type="match status" value="1"/>
</dbReference>
<dbReference type="RefSeq" id="XP_016232663.1">
    <property type="nucleotide sequence ID" value="XM_016384040.1"/>
</dbReference>
<dbReference type="GeneID" id="27336807"/>
<keyword evidence="6" id="KW-1185">Reference proteome</keyword>
<dbReference type="PANTHER" id="PTHR42978">
    <property type="entry name" value="QUORUM-QUENCHING LACTONASE YTNP-RELATED-RELATED"/>
    <property type="match status" value="1"/>
</dbReference>
<dbReference type="VEuPathDB" id="FungiDB:PV08_09724"/>
<dbReference type="PANTHER" id="PTHR42978:SF5">
    <property type="entry name" value="METALLO-BETA-LACTAMASE DOMAIN-CONTAINING PROTEIN"/>
    <property type="match status" value="1"/>
</dbReference>
<dbReference type="OrthoDB" id="10250730at2759"/>
<dbReference type="HOGENOM" id="CLU_030571_1_0_1"/>
<evidence type="ECO:0000256" key="3">
    <source>
        <dbReference type="ARBA" id="ARBA00022801"/>
    </source>
</evidence>
<dbReference type="InterPro" id="IPR036866">
    <property type="entry name" value="RibonucZ/Hydroxyglut_hydro"/>
</dbReference>
<protein>
    <recommendedName>
        <fullName evidence="7">Metallo-beta-lactamase domain-containing protein</fullName>
    </recommendedName>
</protein>
<keyword evidence="2" id="KW-0479">Metal-binding</keyword>
<name>A0A0D1ZHR8_9EURO</name>
<evidence type="ECO:0008006" key="7">
    <source>
        <dbReference type="Google" id="ProtNLM"/>
    </source>
</evidence>
<sequence>MAKDQANGTSNNAGVARIDLHIPPSVTSATVKIIDIASVNNVPSHALFTPTVKGIDVHNAPSFCFLIEHPSGQKVLFDLAIRKDWENLSPAITERLKMVGHRPVVEKNASELLDESGVGKERINAVIWRQAYSPGHAHWDHTGDMSTFPGHTDLVVGRGFKEHFLAGDGNSALGGILPSDVEGRAVREITFEESEVVRIGQFPAYDYFKDGSMYLLDSPGHCVGHLCALVRTSTSPDTFVFMGGDAAHHCGEFRPSQYLPLPDTISLQLPQHDRPVPFCPGAWYEDLQTSRNRDPKGPLWQPSFGHNMEEVMATVGHMQEYDGDDNVFVILAHDASLRAPNVPMFPDSINEWKSRGLGRDLRWTWIGEILSALEASGGRVPGM</sequence>
<keyword evidence="3" id="KW-0378">Hydrolase</keyword>
<evidence type="ECO:0000256" key="1">
    <source>
        <dbReference type="ARBA" id="ARBA00007749"/>
    </source>
</evidence>
<dbReference type="SUPFAM" id="SSF56281">
    <property type="entry name" value="Metallo-hydrolase/oxidoreductase"/>
    <property type="match status" value="1"/>
</dbReference>
<proteinExistence type="inferred from homology"/>
<evidence type="ECO:0000313" key="6">
    <source>
        <dbReference type="Proteomes" id="UP000053328"/>
    </source>
</evidence>
<dbReference type="AlphaFoldDB" id="A0A0D1ZHR8"/>
<dbReference type="GO" id="GO:0046872">
    <property type="term" value="F:metal ion binding"/>
    <property type="evidence" value="ECO:0007669"/>
    <property type="project" value="UniProtKB-KW"/>
</dbReference>
<evidence type="ECO:0000256" key="2">
    <source>
        <dbReference type="ARBA" id="ARBA00022723"/>
    </source>
</evidence>
<keyword evidence="4" id="KW-0862">Zinc</keyword>
<reference evidence="5 6" key="1">
    <citation type="submission" date="2015-01" db="EMBL/GenBank/DDBJ databases">
        <title>The Genome Sequence of Exophiala spinifera CBS89968.</title>
        <authorList>
            <consortium name="The Broad Institute Genomics Platform"/>
            <person name="Cuomo C."/>
            <person name="de Hoog S."/>
            <person name="Gorbushina A."/>
            <person name="Stielow B."/>
            <person name="Teixiera M."/>
            <person name="Abouelleil A."/>
            <person name="Chapman S.B."/>
            <person name="Priest M."/>
            <person name="Young S.K."/>
            <person name="Wortman J."/>
            <person name="Nusbaum C."/>
            <person name="Birren B."/>
        </authorList>
    </citation>
    <scope>NUCLEOTIDE SEQUENCE [LARGE SCALE GENOMIC DNA]</scope>
    <source>
        <strain evidence="5 6">CBS 89968</strain>
    </source>
</reference>
<evidence type="ECO:0000256" key="4">
    <source>
        <dbReference type="ARBA" id="ARBA00022833"/>
    </source>
</evidence>
<dbReference type="Gene3D" id="3.60.15.10">
    <property type="entry name" value="Ribonuclease Z/Hydroxyacylglutathione hydrolase-like"/>
    <property type="match status" value="1"/>
</dbReference>
<gene>
    <name evidence="5" type="ORF">PV08_09724</name>
</gene>
<dbReference type="InterPro" id="IPR051013">
    <property type="entry name" value="MBL_superfamily_lactonases"/>
</dbReference>
<dbReference type="Proteomes" id="UP000053328">
    <property type="component" value="Unassembled WGS sequence"/>
</dbReference>
<dbReference type="STRING" id="91928.A0A0D1ZHR8"/>
<accession>A0A0D1ZHR8</accession>
<dbReference type="EMBL" id="KN847498">
    <property type="protein sequence ID" value="KIW12447.1"/>
    <property type="molecule type" value="Genomic_DNA"/>
</dbReference>